<feature type="domain" description="HD Cas3-type" evidence="12">
    <location>
        <begin position="4"/>
        <end position="179"/>
    </location>
</feature>
<dbReference type="SMART" id="SM00487">
    <property type="entry name" value="DEXDc"/>
    <property type="match status" value="1"/>
</dbReference>
<dbReference type="InterPro" id="IPR006474">
    <property type="entry name" value="Helicase_Cas3_CRISPR-ass_core"/>
</dbReference>
<dbReference type="Proteomes" id="UP000000578">
    <property type="component" value="Chromosome"/>
</dbReference>
<name>Q74N41_NANEQ</name>
<dbReference type="AlphaFoldDB" id="Q74N41"/>
<evidence type="ECO:0000259" key="12">
    <source>
        <dbReference type="PROSITE" id="PS51643"/>
    </source>
</evidence>
<evidence type="ECO:0000256" key="6">
    <source>
        <dbReference type="ARBA" id="ARBA00022801"/>
    </source>
</evidence>
<dbReference type="Gene3D" id="1.10.3210.30">
    <property type="match status" value="1"/>
</dbReference>
<protein>
    <submittedName>
        <fullName evidence="13">NEQ022</fullName>
    </submittedName>
</protein>
<dbReference type="PROSITE" id="PS51194">
    <property type="entry name" value="HELICASE_CTER"/>
    <property type="match status" value="1"/>
</dbReference>
<dbReference type="SMART" id="SM00490">
    <property type="entry name" value="HELICc"/>
    <property type="match status" value="1"/>
</dbReference>
<dbReference type="InterPro" id="IPR054712">
    <property type="entry name" value="Cas3-like_dom"/>
</dbReference>
<keyword evidence="14" id="KW-1185">Reference proteome</keyword>
<proteinExistence type="inferred from homology"/>
<sequence length="755" mass="89705">MKCKSHPNKLLDQHIKEIKNIFNNLVNFYDIELNETEKKLFDYLIELHDIGKCRKEFQEYIKKLEKGEKPKSPGSHSLWSLEELERILSKIDLDKEYLPLLFYFIAKHHSNLSLSNTDEKLKRQIAKLILKLNNLLNNQPEIDLLLNQGFFEIYYKGLLKKFEKEELIKLADLFGVFKISDILSAKNILDKVNEIVYKEEITERKVEQLIGRSIDEERWGFQKCLSKFDYLSLRAPTGWGKTTTALLFALNKDYNKIFITLPTITAIEDFRQKLKNAGFKAEEYFYFYDARAILDEEDERLNSLYFVQNLYSPINITTIDQILLSFLQAGKYFMKRLNLRKSILIIDEIHLLTPQMLFLLKKLLEHLVPLYKIRLLLMSATLPKGIIDYLSENINIKFEFVDIYELEPKYRNRERVEIELIKKDISENIERIVEENKKGKSVLVIANTVEKAVCIYKRLKEEYNINNISLLHGRFMFKHRKEREREIRDLLENKGILVSTQVTEVSLDVDFDVLFTEAAPISAIVQRLGRVNRYGKKSKSKVYIYYPKEIDKIEEDRRKKYPYNIEEIKKSWKFLEELDNFKEGIFIKKIDEVFTKEFYEGLIKGEEIFFKFREVFEDRKSQNNIHWFLQSTSEEVGKKLLDFRDNVTTLIIPYGDLVEAEIYDEITKILEEYKKLKEKPYSYDEWKKFFAKAKAHAVSVPLYLVLGLDPDKVGLPVINKLKEDYEFKYFKECGFVNLKKLKEMGCEFDSDYTYQ</sequence>
<dbReference type="GO" id="GO:0005524">
    <property type="term" value="F:ATP binding"/>
    <property type="evidence" value="ECO:0007669"/>
    <property type="project" value="UniProtKB-KW"/>
</dbReference>
<dbReference type="GO" id="GO:0005829">
    <property type="term" value="C:cytosol"/>
    <property type="evidence" value="ECO:0007669"/>
    <property type="project" value="TreeGrafter"/>
</dbReference>
<dbReference type="GO" id="GO:0003676">
    <property type="term" value="F:nucleic acid binding"/>
    <property type="evidence" value="ECO:0007669"/>
    <property type="project" value="InterPro"/>
</dbReference>
<dbReference type="PATRIC" id="fig|228908.8.peg.20"/>
<evidence type="ECO:0000259" key="11">
    <source>
        <dbReference type="PROSITE" id="PS51194"/>
    </source>
</evidence>
<evidence type="ECO:0000256" key="2">
    <source>
        <dbReference type="ARBA" id="ARBA00009046"/>
    </source>
</evidence>
<dbReference type="InterPro" id="IPR038257">
    <property type="entry name" value="CRISPR-assoc_Cas3_HD_sf"/>
</dbReference>
<gene>
    <name evidence="13" type="ordered locus">NEQ022</name>
</gene>
<dbReference type="NCBIfam" id="TIGR01596">
    <property type="entry name" value="cas3_HD"/>
    <property type="match status" value="1"/>
</dbReference>
<keyword evidence="5" id="KW-0547">Nucleotide-binding</keyword>
<dbReference type="GO" id="GO:0051607">
    <property type="term" value="P:defense response to virus"/>
    <property type="evidence" value="ECO:0007669"/>
    <property type="project" value="UniProtKB-KW"/>
</dbReference>
<dbReference type="PANTHER" id="PTHR47959">
    <property type="entry name" value="ATP-DEPENDENT RNA HELICASE RHLE-RELATED"/>
    <property type="match status" value="1"/>
</dbReference>
<evidence type="ECO:0000256" key="1">
    <source>
        <dbReference type="ARBA" id="ARBA00006847"/>
    </source>
</evidence>
<dbReference type="InterPro" id="IPR011545">
    <property type="entry name" value="DEAD/DEAH_box_helicase_dom"/>
</dbReference>
<evidence type="ECO:0000256" key="8">
    <source>
        <dbReference type="ARBA" id="ARBA00022840"/>
    </source>
</evidence>
<dbReference type="BioCyc" id="NEQU228908:GJB6-23-MONOMER"/>
<dbReference type="EMBL" id="AE017199">
    <property type="protein sequence ID" value="AAR38876.1"/>
    <property type="molecule type" value="Genomic_DNA"/>
</dbReference>
<evidence type="ECO:0000313" key="14">
    <source>
        <dbReference type="Proteomes" id="UP000000578"/>
    </source>
</evidence>
<dbReference type="HOGENOM" id="CLU_009347_0_0_2"/>
<dbReference type="InterPro" id="IPR027417">
    <property type="entry name" value="P-loop_NTPase"/>
</dbReference>
<evidence type="ECO:0000256" key="5">
    <source>
        <dbReference type="ARBA" id="ARBA00022741"/>
    </source>
</evidence>
<accession>Q74N41</accession>
<evidence type="ECO:0000256" key="9">
    <source>
        <dbReference type="ARBA" id="ARBA00023118"/>
    </source>
</evidence>
<dbReference type="Gene3D" id="3.40.50.300">
    <property type="entry name" value="P-loop containing nucleotide triphosphate hydrolases"/>
    <property type="match status" value="2"/>
</dbReference>
<keyword evidence="8" id="KW-0067">ATP-binding</keyword>
<dbReference type="EnsemblBacteria" id="AAR38876">
    <property type="protein sequence ID" value="AAR38876"/>
    <property type="gene ID" value="NEQ022"/>
</dbReference>
<dbReference type="PROSITE" id="PS51643">
    <property type="entry name" value="HD_CAS3"/>
    <property type="match status" value="1"/>
</dbReference>
<keyword evidence="3" id="KW-0540">Nuclease</keyword>
<dbReference type="CDD" id="cd09641">
    <property type="entry name" value="Cas3''_I"/>
    <property type="match status" value="1"/>
</dbReference>
<dbReference type="InterPro" id="IPR014001">
    <property type="entry name" value="Helicase_ATP-bd"/>
</dbReference>
<evidence type="ECO:0000256" key="7">
    <source>
        <dbReference type="ARBA" id="ARBA00022806"/>
    </source>
</evidence>
<evidence type="ECO:0000259" key="10">
    <source>
        <dbReference type="PROSITE" id="PS51192"/>
    </source>
</evidence>
<comment type="similarity">
    <text evidence="1">In the N-terminal section; belongs to the CRISPR-associated nuclease Cas3-HD family.</text>
</comment>
<dbReference type="GO" id="GO:0140097">
    <property type="term" value="F:catalytic activity, acting on DNA"/>
    <property type="evidence" value="ECO:0007669"/>
    <property type="project" value="UniProtKB-ARBA"/>
</dbReference>
<evidence type="ECO:0000256" key="3">
    <source>
        <dbReference type="ARBA" id="ARBA00022722"/>
    </source>
</evidence>
<dbReference type="PANTHER" id="PTHR47959:SF16">
    <property type="entry name" value="CRISPR-ASSOCIATED NUCLEASE_HELICASE CAS3-RELATED"/>
    <property type="match status" value="1"/>
</dbReference>
<dbReference type="STRING" id="228908.NEQ022"/>
<keyword evidence="4" id="KW-0479">Metal-binding</keyword>
<dbReference type="InterPro" id="IPR006483">
    <property type="entry name" value="CRISPR-assoc_Cas3_HD"/>
</dbReference>
<keyword evidence="6" id="KW-0378">Hydrolase</keyword>
<keyword evidence="9" id="KW-0051">Antiviral defense</keyword>
<dbReference type="PROSITE" id="PS51192">
    <property type="entry name" value="HELICASE_ATP_BIND_1"/>
    <property type="match status" value="1"/>
</dbReference>
<dbReference type="SUPFAM" id="SSF52540">
    <property type="entry name" value="P-loop containing nucleoside triphosphate hydrolases"/>
    <property type="match status" value="1"/>
</dbReference>
<dbReference type="InterPro" id="IPR001650">
    <property type="entry name" value="Helicase_C-like"/>
</dbReference>
<reference evidence="13 14" key="1">
    <citation type="journal article" date="2003" name="Proc. Natl. Acad. Sci. U.S.A.">
        <title>The genome of Nanoarchaeum equitans: insights into early archaeal evolution and derived parasitism.</title>
        <authorList>
            <person name="Waters E."/>
            <person name="Hohn M.J."/>
            <person name="Ahel I."/>
            <person name="Graham D.E."/>
            <person name="Adams M.D."/>
            <person name="Barnstead M."/>
            <person name="Beeson K.Y."/>
            <person name="Bibbs L."/>
            <person name="Bolanos R."/>
            <person name="Keller M."/>
            <person name="Kretz K."/>
            <person name="Lin X."/>
            <person name="Mathur E."/>
            <person name="Ni J."/>
            <person name="Podar M."/>
            <person name="Richardson T."/>
            <person name="Sutton G.G."/>
            <person name="Simon M."/>
            <person name="Soll D."/>
            <person name="Stetter K.O."/>
            <person name="Short J.M."/>
            <person name="Noordewier M."/>
        </authorList>
    </citation>
    <scope>NUCLEOTIDE SEQUENCE [LARGE SCALE GENOMIC DNA]</scope>
    <source>
        <strain evidence="13 14">Kin4-M</strain>
    </source>
</reference>
<dbReference type="Pfam" id="PF00270">
    <property type="entry name" value="DEAD"/>
    <property type="match status" value="1"/>
</dbReference>
<feature type="domain" description="Helicase ATP-binding" evidence="10">
    <location>
        <begin position="222"/>
        <end position="400"/>
    </location>
</feature>
<dbReference type="NCBIfam" id="TIGR01587">
    <property type="entry name" value="cas3_core"/>
    <property type="match status" value="1"/>
</dbReference>
<feature type="domain" description="Helicase C-terminal" evidence="11">
    <location>
        <begin position="424"/>
        <end position="586"/>
    </location>
</feature>
<dbReference type="Pfam" id="PF22590">
    <property type="entry name" value="Cas3-like_C_2"/>
    <property type="match status" value="1"/>
</dbReference>
<comment type="similarity">
    <text evidence="2">In the central section; belongs to the CRISPR-associated helicase Cas3 family.</text>
</comment>
<dbReference type="KEGG" id="neq:NEQ022"/>
<evidence type="ECO:0000313" key="13">
    <source>
        <dbReference type="EMBL" id="AAR38876.1"/>
    </source>
</evidence>
<dbReference type="GO" id="GO:0004518">
    <property type="term" value="F:nuclease activity"/>
    <property type="evidence" value="ECO:0007669"/>
    <property type="project" value="UniProtKB-KW"/>
</dbReference>
<evidence type="ECO:0000256" key="4">
    <source>
        <dbReference type="ARBA" id="ARBA00022723"/>
    </source>
</evidence>
<dbReference type="GO" id="GO:0016787">
    <property type="term" value="F:hydrolase activity"/>
    <property type="evidence" value="ECO:0007669"/>
    <property type="project" value="UniProtKB-KW"/>
</dbReference>
<dbReference type="GO" id="GO:0003724">
    <property type="term" value="F:RNA helicase activity"/>
    <property type="evidence" value="ECO:0007669"/>
    <property type="project" value="TreeGrafter"/>
</dbReference>
<dbReference type="GO" id="GO:0046872">
    <property type="term" value="F:metal ion binding"/>
    <property type="evidence" value="ECO:0007669"/>
    <property type="project" value="UniProtKB-KW"/>
</dbReference>
<dbReference type="InterPro" id="IPR050079">
    <property type="entry name" value="DEAD_box_RNA_helicase"/>
</dbReference>
<organism evidence="13 14">
    <name type="scientific">Nanoarchaeum equitans (strain Kin4-M)</name>
    <dbReference type="NCBI Taxonomy" id="228908"/>
    <lineage>
        <taxon>Archaea</taxon>
        <taxon>Nanobdellota</taxon>
        <taxon>Candidatus Nanoarchaeia</taxon>
        <taxon>Nanoarchaeales</taxon>
        <taxon>Nanoarchaeaceae</taxon>
        <taxon>Nanoarchaeum</taxon>
    </lineage>
</organism>
<keyword evidence="7" id="KW-0347">Helicase</keyword>